<sequence length="52" mass="5899">MLTMPGGHLGCFLPFPHGGAVDALTGFNRFSGAVRRTEKRWVLFRLFYFHSV</sequence>
<proteinExistence type="predicted"/>
<reference evidence="1" key="1">
    <citation type="submission" date="2014-11" db="EMBL/GenBank/DDBJ databases">
        <authorList>
            <person name="Amaro Gonzalez C."/>
        </authorList>
    </citation>
    <scope>NUCLEOTIDE SEQUENCE</scope>
</reference>
<reference evidence="1" key="2">
    <citation type="journal article" date="2015" name="Fish Shellfish Immunol.">
        <title>Early steps in the European eel (Anguilla anguilla)-Vibrio vulnificus interaction in the gills: Role of the RtxA13 toxin.</title>
        <authorList>
            <person name="Callol A."/>
            <person name="Pajuelo D."/>
            <person name="Ebbesson L."/>
            <person name="Teles M."/>
            <person name="MacKenzie S."/>
            <person name="Amaro C."/>
        </authorList>
    </citation>
    <scope>NUCLEOTIDE SEQUENCE</scope>
</reference>
<organism evidence="1">
    <name type="scientific">Anguilla anguilla</name>
    <name type="common">European freshwater eel</name>
    <name type="synonym">Muraena anguilla</name>
    <dbReference type="NCBI Taxonomy" id="7936"/>
    <lineage>
        <taxon>Eukaryota</taxon>
        <taxon>Metazoa</taxon>
        <taxon>Chordata</taxon>
        <taxon>Craniata</taxon>
        <taxon>Vertebrata</taxon>
        <taxon>Euteleostomi</taxon>
        <taxon>Actinopterygii</taxon>
        <taxon>Neopterygii</taxon>
        <taxon>Teleostei</taxon>
        <taxon>Anguilliformes</taxon>
        <taxon>Anguillidae</taxon>
        <taxon>Anguilla</taxon>
    </lineage>
</organism>
<evidence type="ECO:0000313" key="1">
    <source>
        <dbReference type="EMBL" id="JAH61439.1"/>
    </source>
</evidence>
<accession>A0A0E9U6A7</accession>
<dbReference type="AlphaFoldDB" id="A0A0E9U6A7"/>
<dbReference type="EMBL" id="GBXM01047138">
    <property type="protein sequence ID" value="JAH61439.1"/>
    <property type="molecule type" value="Transcribed_RNA"/>
</dbReference>
<name>A0A0E9U6A7_ANGAN</name>
<protein>
    <submittedName>
        <fullName evidence="1">Uncharacterized protein</fullName>
    </submittedName>
</protein>